<proteinExistence type="predicted"/>
<accession>A0A1I1J0Z5</accession>
<organism evidence="1 2">
    <name type="scientific">Alkalibacterium subtropicum</name>
    <dbReference type="NCBI Taxonomy" id="753702"/>
    <lineage>
        <taxon>Bacteria</taxon>
        <taxon>Bacillati</taxon>
        <taxon>Bacillota</taxon>
        <taxon>Bacilli</taxon>
        <taxon>Lactobacillales</taxon>
        <taxon>Carnobacteriaceae</taxon>
        <taxon>Alkalibacterium</taxon>
    </lineage>
</organism>
<dbReference type="Proteomes" id="UP000199612">
    <property type="component" value="Unassembled WGS sequence"/>
</dbReference>
<evidence type="ECO:0000313" key="1">
    <source>
        <dbReference type="EMBL" id="SFC42259.1"/>
    </source>
</evidence>
<gene>
    <name evidence="1" type="ORF">SAMN04488102_106114</name>
</gene>
<name>A0A1I1J0Z5_9LACT</name>
<protein>
    <submittedName>
        <fullName evidence="1">Uncharacterized protein</fullName>
    </submittedName>
</protein>
<dbReference type="AlphaFoldDB" id="A0A1I1J0Z5"/>
<evidence type="ECO:0000313" key="2">
    <source>
        <dbReference type="Proteomes" id="UP000199612"/>
    </source>
</evidence>
<dbReference type="RefSeq" id="WP_091530171.1">
    <property type="nucleotide sequence ID" value="NZ_FOLT01000006.1"/>
</dbReference>
<sequence>MERNKSHPFFFSKIPKSSFYIDIEQIQDHQSVMFLNGIMFIVGYSNMNIFIFDSIIFTEITGKHKGDCRDEKVYSIAG</sequence>
<dbReference type="EMBL" id="FOLT01000006">
    <property type="protein sequence ID" value="SFC42259.1"/>
    <property type="molecule type" value="Genomic_DNA"/>
</dbReference>
<reference evidence="2" key="1">
    <citation type="submission" date="2016-10" db="EMBL/GenBank/DDBJ databases">
        <authorList>
            <person name="Varghese N."/>
            <person name="Submissions S."/>
        </authorList>
    </citation>
    <scope>NUCLEOTIDE SEQUENCE [LARGE SCALE GENOMIC DNA]</scope>
    <source>
        <strain evidence="2">DSM 23664</strain>
    </source>
</reference>
<keyword evidence="2" id="KW-1185">Reference proteome</keyword>